<proteinExistence type="predicted"/>
<dbReference type="InterPro" id="IPR050189">
    <property type="entry name" value="MFS_Efflux_Transporters"/>
</dbReference>
<feature type="transmembrane region" description="Helical" evidence="6">
    <location>
        <begin position="356"/>
        <end position="379"/>
    </location>
</feature>
<evidence type="ECO:0000313" key="9">
    <source>
        <dbReference type="Proteomes" id="UP000669179"/>
    </source>
</evidence>
<keyword evidence="4 6" id="KW-1133">Transmembrane helix</keyword>
<dbReference type="InterPro" id="IPR020846">
    <property type="entry name" value="MFS_dom"/>
</dbReference>
<dbReference type="InterPro" id="IPR011701">
    <property type="entry name" value="MFS"/>
</dbReference>
<dbReference type="PROSITE" id="PS50850">
    <property type="entry name" value="MFS"/>
    <property type="match status" value="1"/>
</dbReference>
<name>A0A939PD83_9ACTN</name>
<comment type="subcellular location">
    <subcellularLocation>
        <location evidence="1">Cell membrane</location>
        <topology evidence="1">Multi-pass membrane protein</topology>
    </subcellularLocation>
</comment>
<feature type="transmembrane region" description="Helical" evidence="6">
    <location>
        <begin position="145"/>
        <end position="167"/>
    </location>
</feature>
<keyword evidence="5 6" id="KW-0472">Membrane</keyword>
<feature type="transmembrane region" description="Helical" evidence="6">
    <location>
        <begin position="53"/>
        <end position="74"/>
    </location>
</feature>
<evidence type="ECO:0000313" key="8">
    <source>
        <dbReference type="EMBL" id="MBO2450208.1"/>
    </source>
</evidence>
<protein>
    <submittedName>
        <fullName evidence="8">MFS transporter</fullName>
    </submittedName>
</protein>
<comment type="caution">
    <text evidence="8">The sequence shown here is derived from an EMBL/GenBank/DDBJ whole genome shotgun (WGS) entry which is preliminary data.</text>
</comment>
<feature type="transmembrane region" description="Helical" evidence="6">
    <location>
        <begin position="111"/>
        <end position="133"/>
    </location>
</feature>
<evidence type="ECO:0000256" key="4">
    <source>
        <dbReference type="ARBA" id="ARBA00022989"/>
    </source>
</evidence>
<feature type="transmembrane region" description="Helical" evidence="6">
    <location>
        <begin position="86"/>
        <end position="105"/>
    </location>
</feature>
<dbReference type="SUPFAM" id="SSF103473">
    <property type="entry name" value="MFS general substrate transporter"/>
    <property type="match status" value="1"/>
</dbReference>
<dbReference type="AlphaFoldDB" id="A0A939PD83"/>
<evidence type="ECO:0000256" key="3">
    <source>
        <dbReference type="ARBA" id="ARBA00022692"/>
    </source>
</evidence>
<feature type="transmembrane region" description="Helical" evidence="6">
    <location>
        <begin position="385"/>
        <end position="406"/>
    </location>
</feature>
<evidence type="ECO:0000256" key="5">
    <source>
        <dbReference type="ARBA" id="ARBA00023136"/>
    </source>
</evidence>
<dbReference type="Proteomes" id="UP000669179">
    <property type="component" value="Unassembled WGS sequence"/>
</dbReference>
<evidence type="ECO:0000259" key="7">
    <source>
        <dbReference type="PROSITE" id="PS50850"/>
    </source>
</evidence>
<feature type="transmembrane region" description="Helical" evidence="6">
    <location>
        <begin position="320"/>
        <end position="344"/>
    </location>
</feature>
<evidence type="ECO:0000256" key="1">
    <source>
        <dbReference type="ARBA" id="ARBA00004651"/>
    </source>
</evidence>
<dbReference type="GO" id="GO:0005886">
    <property type="term" value="C:plasma membrane"/>
    <property type="evidence" value="ECO:0007669"/>
    <property type="project" value="UniProtKB-SubCell"/>
</dbReference>
<dbReference type="PANTHER" id="PTHR43124:SF3">
    <property type="entry name" value="CHLORAMPHENICOL EFFLUX PUMP RV0191"/>
    <property type="match status" value="1"/>
</dbReference>
<dbReference type="InterPro" id="IPR036259">
    <property type="entry name" value="MFS_trans_sf"/>
</dbReference>
<feature type="transmembrane region" description="Helical" evidence="6">
    <location>
        <begin position="295"/>
        <end position="314"/>
    </location>
</feature>
<organism evidence="8 9">
    <name type="scientific">Actinomadura barringtoniae</name>
    <dbReference type="NCBI Taxonomy" id="1427535"/>
    <lineage>
        <taxon>Bacteria</taxon>
        <taxon>Bacillati</taxon>
        <taxon>Actinomycetota</taxon>
        <taxon>Actinomycetes</taxon>
        <taxon>Streptosporangiales</taxon>
        <taxon>Thermomonosporaceae</taxon>
        <taxon>Actinomadura</taxon>
    </lineage>
</organism>
<reference evidence="8" key="1">
    <citation type="submission" date="2021-03" db="EMBL/GenBank/DDBJ databases">
        <authorList>
            <person name="Kanchanasin P."/>
            <person name="Saeng-In P."/>
            <person name="Phongsopitanun W."/>
            <person name="Yuki M."/>
            <person name="Kudo T."/>
            <person name="Ohkuma M."/>
            <person name="Tanasupawat S."/>
        </authorList>
    </citation>
    <scope>NUCLEOTIDE SEQUENCE</scope>
    <source>
        <strain evidence="8">GKU 128</strain>
    </source>
</reference>
<feature type="transmembrane region" description="Helical" evidence="6">
    <location>
        <begin position="230"/>
        <end position="249"/>
    </location>
</feature>
<dbReference type="EMBL" id="JAGEOJ010000010">
    <property type="protein sequence ID" value="MBO2450208.1"/>
    <property type="molecule type" value="Genomic_DNA"/>
</dbReference>
<dbReference type="PANTHER" id="PTHR43124">
    <property type="entry name" value="PURINE EFFLUX PUMP PBUE"/>
    <property type="match status" value="1"/>
</dbReference>
<dbReference type="Gene3D" id="1.20.1250.20">
    <property type="entry name" value="MFS general substrate transporter like domains"/>
    <property type="match status" value="1"/>
</dbReference>
<gene>
    <name evidence="8" type="ORF">J4573_24110</name>
</gene>
<dbReference type="CDD" id="cd06174">
    <property type="entry name" value="MFS"/>
    <property type="match status" value="1"/>
</dbReference>
<keyword evidence="2" id="KW-1003">Cell membrane</keyword>
<evidence type="ECO:0000256" key="2">
    <source>
        <dbReference type="ARBA" id="ARBA00022475"/>
    </source>
</evidence>
<keyword evidence="9" id="KW-1185">Reference proteome</keyword>
<dbReference type="GO" id="GO:0022857">
    <property type="term" value="F:transmembrane transporter activity"/>
    <property type="evidence" value="ECO:0007669"/>
    <property type="project" value="InterPro"/>
</dbReference>
<feature type="transmembrane region" description="Helical" evidence="6">
    <location>
        <begin position="21"/>
        <end position="41"/>
    </location>
</feature>
<keyword evidence="3 6" id="KW-0812">Transmembrane</keyword>
<evidence type="ECO:0000256" key="6">
    <source>
        <dbReference type="SAM" id="Phobius"/>
    </source>
</evidence>
<feature type="transmembrane region" description="Helical" evidence="6">
    <location>
        <begin position="261"/>
        <end position="283"/>
    </location>
</feature>
<dbReference type="Pfam" id="PF07690">
    <property type="entry name" value="MFS_1"/>
    <property type="match status" value="1"/>
</dbReference>
<feature type="transmembrane region" description="Helical" evidence="6">
    <location>
        <begin position="179"/>
        <end position="198"/>
    </location>
</feature>
<accession>A0A939PD83</accession>
<feature type="domain" description="Major facilitator superfamily (MFS) profile" evidence="7">
    <location>
        <begin position="24"/>
        <end position="411"/>
    </location>
</feature>
<sequence>MAQVMAVRESTDRTASGGWRPWAYWGLGALCYLVSLFHRTGLSVAADDALTRFHITAGALGIFTALQLGVYLVLQIPAGLVADRWGPRKVLTMAALALAAGSAVFSVSDTLWAGLAARALTGFGDAFVFVSTLQLAARWFPGHRYPLVAGLTGLMGALGQVVSTLPLSALLHSYGWGPTFAGAAAGTVVIAGVLAVGVRNGHTTIPVDHEHESTLVAVRRAWAVDGTRQAFWGHFVLMGQFVAFSALWGGPWLTKAEGFSAGRAGALLMLCPLAMAASSFFGGRFIAGSPVRRDRLVHIWLVLSLAAWVALVVLPQPAPLPAVVALLVVIGGGGGAGPLVFDLARSTNPPHRSGTAAGVVNVGGFSCAVLAQLFVGLILDAAGENAFRVAFLPVLGMLGIGALVVLQFRSR</sequence>
<dbReference type="RefSeq" id="WP_208258105.1">
    <property type="nucleotide sequence ID" value="NZ_JAGEOJ010000010.1"/>
</dbReference>